<feature type="chain" id="PRO_5046276512" evidence="1">
    <location>
        <begin position="19"/>
        <end position="238"/>
    </location>
</feature>
<reference evidence="3 4" key="1">
    <citation type="submission" date="2023-12" db="EMBL/GenBank/DDBJ databases">
        <title>Friends and Foes: Symbiotic and Algicidal bacterial influence on Karenia brevis blooms.</title>
        <authorList>
            <person name="Fei C."/>
            <person name="Mohamed A.R."/>
            <person name="Booker A."/>
            <person name="Arshad M."/>
            <person name="Klass S."/>
            <person name="Ahn S."/>
            <person name="Gilbert P.M."/>
            <person name="Heil C.A."/>
            <person name="Martinez J.M."/>
            <person name="Amin S.A."/>
        </authorList>
    </citation>
    <scope>NUCLEOTIDE SEQUENCE [LARGE SCALE GENOMIC DNA]</scope>
    <source>
        <strain evidence="3 4">CE15</strain>
    </source>
</reference>
<organism evidence="3 4">
    <name type="scientific">Pseudoalteromonas spongiae</name>
    <dbReference type="NCBI Taxonomy" id="298657"/>
    <lineage>
        <taxon>Bacteria</taxon>
        <taxon>Pseudomonadati</taxon>
        <taxon>Pseudomonadota</taxon>
        <taxon>Gammaproteobacteria</taxon>
        <taxon>Alteromonadales</taxon>
        <taxon>Pseudoalteromonadaceae</taxon>
        <taxon>Pseudoalteromonas</taxon>
    </lineage>
</organism>
<dbReference type="RefSeq" id="WP_336436369.1">
    <property type="nucleotide sequence ID" value="NZ_JBAWKS010000002.1"/>
</dbReference>
<dbReference type="InterPro" id="IPR001638">
    <property type="entry name" value="Solute-binding_3/MltF_N"/>
</dbReference>
<dbReference type="SUPFAM" id="SSF53850">
    <property type="entry name" value="Periplasmic binding protein-like II"/>
    <property type="match status" value="1"/>
</dbReference>
<name>A0ABU8EYX0_9GAMM</name>
<dbReference type="EMBL" id="JBAWKS010000002">
    <property type="protein sequence ID" value="MEI4551383.1"/>
    <property type="molecule type" value="Genomic_DNA"/>
</dbReference>
<dbReference type="Pfam" id="PF00497">
    <property type="entry name" value="SBP_bac_3"/>
    <property type="match status" value="1"/>
</dbReference>
<sequence length="238" mass="27215">MIRILLLTLSLLTFSAFAEQNSLRYNMSGSNNWVPYYMPDKATPGILGELIPLILVEAKIEGVQLNLPPKRTNQALLEGKLDFDTVCAEWFPNQEVGPEFVLSKPLFTVKEYFVGLKDADKTAHLNHDNIGTVLGYYYYDDSLFNRIDFKSERELVLALKKARVSRILIGDLTASYWGKRYDVNLDFQKLHTEGLLRLRLNKQKQHLLPKLNAAIDALTERGVIARIVSKYTRLYSSD</sequence>
<feature type="signal peptide" evidence="1">
    <location>
        <begin position="1"/>
        <end position="18"/>
    </location>
</feature>
<accession>A0ABU8EYX0</accession>
<evidence type="ECO:0000313" key="4">
    <source>
        <dbReference type="Proteomes" id="UP001382455"/>
    </source>
</evidence>
<keyword evidence="1" id="KW-0732">Signal</keyword>
<gene>
    <name evidence="3" type="ORF">WAE96_17035</name>
</gene>
<evidence type="ECO:0000256" key="1">
    <source>
        <dbReference type="SAM" id="SignalP"/>
    </source>
</evidence>
<evidence type="ECO:0000259" key="2">
    <source>
        <dbReference type="Pfam" id="PF00497"/>
    </source>
</evidence>
<dbReference type="Proteomes" id="UP001382455">
    <property type="component" value="Unassembled WGS sequence"/>
</dbReference>
<feature type="domain" description="Solute-binding protein family 3/N-terminal" evidence="2">
    <location>
        <begin position="31"/>
        <end position="232"/>
    </location>
</feature>
<dbReference type="Gene3D" id="3.40.190.10">
    <property type="entry name" value="Periplasmic binding protein-like II"/>
    <property type="match status" value="2"/>
</dbReference>
<evidence type="ECO:0000313" key="3">
    <source>
        <dbReference type="EMBL" id="MEI4551383.1"/>
    </source>
</evidence>
<proteinExistence type="predicted"/>
<protein>
    <submittedName>
        <fullName evidence="3">ABC transporter substrate-binding protein</fullName>
    </submittedName>
</protein>
<comment type="caution">
    <text evidence="3">The sequence shown here is derived from an EMBL/GenBank/DDBJ whole genome shotgun (WGS) entry which is preliminary data.</text>
</comment>
<keyword evidence="4" id="KW-1185">Reference proteome</keyword>